<dbReference type="EMBL" id="CP094528">
    <property type="protein sequence ID" value="UOE43170.1"/>
    <property type="molecule type" value="Genomic_DNA"/>
</dbReference>
<accession>A0ABY4BVH5</accession>
<gene>
    <name evidence="1" type="ORF">MTO99_13360</name>
</gene>
<dbReference type="RefSeq" id="WP_243554134.1">
    <property type="nucleotide sequence ID" value="NZ_CP094528.1"/>
</dbReference>
<dbReference type="Proteomes" id="UP000832097">
    <property type="component" value="Chromosome"/>
</dbReference>
<proteinExistence type="predicted"/>
<name>A0ABY4BVH5_9MICO</name>
<evidence type="ECO:0000313" key="1">
    <source>
        <dbReference type="EMBL" id="UOE43170.1"/>
    </source>
</evidence>
<evidence type="ECO:0000313" key="2">
    <source>
        <dbReference type="Proteomes" id="UP000832097"/>
    </source>
</evidence>
<protein>
    <submittedName>
        <fullName evidence="1">Uncharacterized protein</fullName>
    </submittedName>
</protein>
<sequence length="222" mass="25169">MLNPAGGEVRVVLGARVPGGPLDNGAWHFGVDAAGAPSRATLVPIEAKNLRQWIYPRTQELYQLLDKAVTLQLDHPDRWMVPVFVCRWAQDPLGSMARQIGFHLITTRNQYIRPLILNDADNARKLEEINREFEYRLVPHDEAVPAMVKQFRQYLPARIDEAAERWAAFAAHPDVPDLVAALRDDEISNQERAEFKDELGRCVREVTGEDVLWAADEADHET</sequence>
<keyword evidence="2" id="KW-1185">Reference proteome</keyword>
<reference evidence="1 2" key="1">
    <citation type="submission" date="2022-03" db="EMBL/GenBank/DDBJ databases">
        <title>Mucilaginibacter sp. isolated from the gut of Protaetia brevitarsis seulensis larvae.</title>
        <authorList>
            <person name="Won M."/>
            <person name="Kim S.-J."/>
            <person name="Kwon S.-W."/>
        </authorList>
    </citation>
    <scope>NUCLEOTIDE SEQUENCE [LARGE SCALE GENOMIC DNA]</scope>
    <source>
        <strain evidence="1 2">CFWR-12</strain>
    </source>
</reference>
<organism evidence="1 2">
    <name type="scientific">Agromyces larvae</name>
    <dbReference type="NCBI Taxonomy" id="2929802"/>
    <lineage>
        <taxon>Bacteria</taxon>
        <taxon>Bacillati</taxon>
        <taxon>Actinomycetota</taxon>
        <taxon>Actinomycetes</taxon>
        <taxon>Micrococcales</taxon>
        <taxon>Microbacteriaceae</taxon>
        <taxon>Agromyces</taxon>
    </lineage>
</organism>